<feature type="domain" description="Reverse transcriptase RNase H-like" evidence="7">
    <location>
        <begin position="4"/>
        <end position="66"/>
    </location>
</feature>
<dbReference type="Proteomes" id="UP000257109">
    <property type="component" value="Unassembled WGS sequence"/>
</dbReference>
<protein>
    <submittedName>
        <fullName evidence="8">Retrovirus-related Pol polyprotein from transposon 17.6</fullName>
    </submittedName>
</protein>
<evidence type="ECO:0000313" key="9">
    <source>
        <dbReference type="Proteomes" id="UP000257109"/>
    </source>
</evidence>
<keyword evidence="2" id="KW-0548">Nucleotidyltransferase</keyword>
<dbReference type="SUPFAM" id="SSF56672">
    <property type="entry name" value="DNA/RNA polymerases"/>
    <property type="match status" value="1"/>
</dbReference>
<keyword evidence="3" id="KW-0540">Nuclease</keyword>
<evidence type="ECO:0000256" key="2">
    <source>
        <dbReference type="ARBA" id="ARBA00022695"/>
    </source>
</evidence>
<dbReference type="GO" id="GO:0003964">
    <property type="term" value="F:RNA-directed DNA polymerase activity"/>
    <property type="evidence" value="ECO:0007669"/>
    <property type="project" value="UniProtKB-KW"/>
</dbReference>
<dbReference type="GO" id="GO:0004519">
    <property type="term" value="F:endonuclease activity"/>
    <property type="evidence" value="ECO:0007669"/>
    <property type="project" value="UniProtKB-KW"/>
</dbReference>
<proteinExistence type="predicted"/>
<evidence type="ECO:0000256" key="6">
    <source>
        <dbReference type="ARBA" id="ARBA00022918"/>
    </source>
</evidence>
<keyword evidence="9" id="KW-1185">Reference proteome</keyword>
<feature type="non-terminal residue" evidence="8">
    <location>
        <position position="1"/>
    </location>
</feature>
<dbReference type="InterPro" id="IPR043502">
    <property type="entry name" value="DNA/RNA_pol_sf"/>
</dbReference>
<dbReference type="AlphaFoldDB" id="A0A371H6S1"/>
<dbReference type="EMBL" id="QJKJ01003459">
    <property type="protein sequence ID" value="RDX98396.1"/>
    <property type="molecule type" value="Genomic_DNA"/>
</dbReference>
<dbReference type="OrthoDB" id="6415283at2759"/>
<keyword evidence="1" id="KW-0808">Transferase</keyword>
<sequence length="194" mass="22098">MDLAQQNYTTTEKELLAIVFALDKFRSYLLDSRIVVFFDHVALRYLLKKPDAKPRLIQWMLLLQEFNIEIKDKKGVENSIADHLSKIERESEPVPIRDEFPDEQLLHIKTSTPWFGNISISAGGISILQGKTLEQCQILLIKSFAGAFLTQRSIWSFSIAMHHLEAATMDQLGLPGKCWIVDSIGPPFSETHIT</sequence>
<comment type="caution">
    <text evidence="8">The sequence shown here is derived from an EMBL/GenBank/DDBJ whole genome shotgun (WGS) entry which is preliminary data.</text>
</comment>
<evidence type="ECO:0000259" key="7">
    <source>
        <dbReference type="Pfam" id="PF17917"/>
    </source>
</evidence>
<evidence type="ECO:0000256" key="5">
    <source>
        <dbReference type="ARBA" id="ARBA00022801"/>
    </source>
</evidence>
<evidence type="ECO:0000256" key="4">
    <source>
        <dbReference type="ARBA" id="ARBA00022759"/>
    </source>
</evidence>
<accession>A0A371H6S1</accession>
<dbReference type="PANTHER" id="PTHR34072">
    <property type="entry name" value="ENZYMATIC POLYPROTEIN-RELATED"/>
    <property type="match status" value="1"/>
</dbReference>
<gene>
    <name evidence="8" type="primary">pol</name>
    <name evidence="8" type="ORF">CR513_18690</name>
</gene>
<evidence type="ECO:0000313" key="8">
    <source>
        <dbReference type="EMBL" id="RDX98396.1"/>
    </source>
</evidence>
<dbReference type="CDD" id="cd09274">
    <property type="entry name" value="RNase_HI_RT_Ty3"/>
    <property type="match status" value="1"/>
</dbReference>
<evidence type="ECO:0000256" key="1">
    <source>
        <dbReference type="ARBA" id="ARBA00022679"/>
    </source>
</evidence>
<name>A0A371H6S1_MUCPR</name>
<dbReference type="PANTHER" id="PTHR34072:SF57">
    <property type="entry name" value="RNA-DIRECTED DNA POLYMERASE"/>
    <property type="match status" value="1"/>
</dbReference>
<dbReference type="InterPro" id="IPR041373">
    <property type="entry name" value="RT_RNaseH"/>
</dbReference>
<keyword evidence="4" id="KW-0255">Endonuclease</keyword>
<organism evidence="8 9">
    <name type="scientific">Mucuna pruriens</name>
    <name type="common">Velvet bean</name>
    <name type="synonym">Dolichos pruriens</name>
    <dbReference type="NCBI Taxonomy" id="157652"/>
    <lineage>
        <taxon>Eukaryota</taxon>
        <taxon>Viridiplantae</taxon>
        <taxon>Streptophyta</taxon>
        <taxon>Embryophyta</taxon>
        <taxon>Tracheophyta</taxon>
        <taxon>Spermatophyta</taxon>
        <taxon>Magnoliopsida</taxon>
        <taxon>eudicotyledons</taxon>
        <taxon>Gunneridae</taxon>
        <taxon>Pentapetalae</taxon>
        <taxon>rosids</taxon>
        <taxon>fabids</taxon>
        <taxon>Fabales</taxon>
        <taxon>Fabaceae</taxon>
        <taxon>Papilionoideae</taxon>
        <taxon>50 kb inversion clade</taxon>
        <taxon>NPAAA clade</taxon>
        <taxon>indigoferoid/millettioid clade</taxon>
        <taxon>Phaseoleae</taxon>
        <taxon>Mucuna</taxon>
    </lineage>
</organism>
<evidence type="ECO:0000256" key="3">
    <source>
        <dbReference type="ARBA" id="ARBA00022722"/>
    </source>
</evidence>
<dbReference type="GO" id="GO:0016787">
    <property type="term" value="F:hydrolase activity"/>
    <property type="evidence" value="ECO:0007669"/>
    <property type="project" value="UniProtKB-KW"/>
</dbReference>
<keyword evidence="5" id="KW-0378">Hydrolase</keyword>
<reference evidence="8" key="1">
    <citation type="submission" date="2018-05" db="EMBL/GenBank/DDBJ databases">
        <title>Draft genome of Mucuna pruriens seed.</title>
        <authorList>
            <person name="Nnadi N.E."/>
            <person name="Vos R."/>
            <person name="Hasami M.H."/>
            <person name="Devisetty U.K."/>
            <person name="Aguiy J.C."/>
        </authorList>
    </citation>
    <scope>NUCLEOTIDE SEQUENCE [LARGE SCALE GENOMIC DNA]</scope>
    <source>
        <strain evidence="8">JCA_2017</strain>
    </source>
</reference>
<keyword evidence="6" id="KW-0695">RNA-directed DNA polymerase</keyword>
<dbReference type="Pfam" id="PF17917">
    <property type="entry name" value="RT_RNaseH"/>
    <property type="match status" value="1"/>
</dbReference>